<dbReference type="InterPro" id="IPR006127">
    <property type="entry name" value="ZnuA-like"/>
</dbReference>
<proteinExistence type="predicted"/>
<organism evidence="6 7">
    <name type="scientific">Sanguibacter suaedae</name>
    <dbReference type="NCBI Taxonomy" id="2795737"/>
    <lineage>
        <taxon>Bacteria</taxon>
        <taxon>Bacillati</taxon>
        <taxon>Actinomycetota</taxon>
        <taxon>Actinomycetes</taxon>
        <taxon>Micrococcales</taxon>
        <taxon>Sanguibacteraceae</taxon>
        <taxon>Sanguibacter</taxon>
    </lineage>
</organism>
<keyword evidence="4" id="KW-0732">Signal</keyword>
<accession>A0A934I7X0</accession>
<dbReference type="Pfam" id="PF01297">
    <property type="entry name" value="ZnuA"/>
    <property type="match status" value="1"/>
</dbReference>
<evidence type="ECO:0000256" key="2">
    <source>
        <dbReference type="ARBA" id="ARBA00022448"/>
    </source>
</evidence>
<dbReference type="Proteomes" id="UP000602087">
    <property type="component" value="Unassembled WGS sequence"/>
</dbReference>
<name>A0A934I7X0_9MICO</name>
<evidence type="ECO:0000313" key="7">
    <source>
        <dbReference type="Proteomes" id="UP000602087"/>
    </source>
</evidence>
<dbReference type="GO" id="GO:0046872">
    <property type="term" value="F:metal ion binding"/>
    <property type="evidence" value="ECO:0007669"/>
    <property type="project" value="UniProtKB-KW"/>
</dbReference>
<comment type="subcellular location">
    <subcellularLocation>
        <location evidence="1">Cell envelope</location>
    </subcellularLocation>
</comment>
<keyword evidence="3" id="KW-0479">Metal-binding</keyword>
<dbReference type="PANTHER" id="PTHR42953:SF1">
    <property type="entry name" value="METAL-BINDING PROTEIN HI_0362-RELATED"/>
    <property type="match status" value="1"/>
</dbReference>
<gene>
    <name evidence="6" type="ORF">JAV76_01235</name>
</gene>
<dbReference type="GO" id="GO:0030001">
    <property type="term" value="P:metal ion transport"/>
    <property type="evidence" value="ECO:0007669"/>
    <property type="project" value="InterPro"/>
</dbReference>
<dbReference type="EMBL" id="JAEINH010000001">
    <property type="protein sequence ID" value="MBI9113632.1"/>
    <property type="molecule type" value="Genomic_DNA"/>
</dbReference>
<dbReference type="InterPro" id="IPR022435">
    <property type="entry name" value="Surface-anchored_actinobac"/>
</dbReference>
<dbReference type="Gene3D" id="3.40.50.1980">
    <property type="entry name" value="Nitrogenase molybdenum iron protein domain"/>
    <property type="match status" value="3"/>
</dbReference>
<evidence type="ECO:0000256" key="4">
    <source>
        <dbReference type="ARBA" id="ARBA00022729"/>
    </source>
</evidence>
<dbReference type="AlphaFoldDB" id="A0A934I7X0"/>
<dbReference type="NCBIfam" id="TIGR03772">
    <property type="entry name" value="anch_rpt_subst"/>
    <property type="match status" value="1"/>
</dbReference>
<protein>
    <submittedName>
        <fullName evidence="6">Anchored repeat ABC transporter, substrate-binding protein</fullName>
    </submittedName>
</protein>
<dbReference type="SUPFAM" id="SSF53807">
    <property type="entry name" value="Helical backbone' metal receptor"/>
    <property type="match status" value="2"/>
</dbReference>
<evidence type="ECO:0000256" key="3">
    <source>
        <dbReference type="ARBA" id="ARBA00022723"/>
    </source>
</evidence>
<dbReference type="GO" id="GO:0030313">
    <property type="term" value="C:cell envelope"/>
    <property type="evidence" value="ECO:0007669"/>
    <property type="project" value="UniProtKB-SubCell"/>
</dbReference>
<dbReference type="InterPro" id="IPR050492">
    <property type="entry name" value="Bact_metal-bind_prot9"/>
</dbReference>
<dbReference type="NCBIfam" id="NF038134">
    <property type="entry name" value="choice_anch_M"/>
    <property type="match status" value="1"/>
</dbReference>
<evidence type="ECO:0000313" key="6">
    <source>
        <dbReference type="EMBL" id="MBI9113632.1"/>
    </source>
</evidence>
<dbReference type="NCBIfam" id="TIGR03769">
    <property type="entry name" value="P_ac_wall_RPT"/>
    <property type="match status" value="1"/>
</dbReference>
<evidence type="ECO:0000256" key="5">
    <source>
        <dbReference type="SAM" id="MobiDB-lite"/>
    </source>
</evidence>
<keyword evidence="7" id="KW-1185">Reference proteome</keyword>
<keyword evidence="2" id="KW-0813">Transport</keyword>
<sequence length="520" mass="54279">MRRTVGAALPVALVVVLAVAPWSGDDGHGVAGDDDRLRVVTTTPLLADLVRNVAGEDAVVTALPGGGAGEPSLRDVRDVARADVAFSSYALLDGHAATAVLDANLGDVPWVSLAETASTYAATVIPRVENPALDTVWLGLSVDAAGARGVDRASEVVLRPTGLTGPGRLTAYLTEAFGAPRVYLDSRDGFDDADAVALPSDAHTHMSWTFSEQGVYELDLTAELVPAPGDAPVPVGSTTVTFAVGVDPHGLGATDVLDGGHADVAVRLGPGDVALAADQHPADERQAHTDHTDHTDHAKHAHHPYDAHTTVVSVPAKALAPVPDGLDVADAGVEQVYQLPQAVLGRSVHGEIDPYLWQDVRNAQVYVEVITDTLVDADPARAATYRANAAAYTQTLREADAYVASTVAAIPRSQRHLLSTHDTFAYLAAAYDVDVAGFVTADPSQEASVATRRRLTETVRALDLGAVFQEVGAADQVLASVAESTGVPVCDIYSATFDRDVTTYVDLVRANADALARCLA</sequence>
<comment type="caution">
    <text evidence="6">The sequence shown here is derived from an EMBL/GenBank/DDBJ whole genome shotgun (WGS) entry which is preliminary data.</text>
</comment>
<dbReference type="InterPro" id="IPR022434">
    <property type="entry name" value="ABC_LPXTG_lipo_actinobac"/>
</dbReference>
<dbReference type="PANTHER" id="PTHR42953">
    <property type="entry name" value="HIGH-AFFINITY ZINC UPTAKE SYSTEM PROTEIN ZNUA-RELATED"/>
    <property type="match status" value="1"/>
</dbReference>
<feature type="region of interest" description="Disordered" evidence="5">
    <location>
        <begin position="280"/>
        <end position="300"/>
    </location>
</feature>
<reference evidence="6" key="1">
    <citation type="submission" date="2020-12" db="EMBL/GenBank/DDBJ databases">
        <title>Sanguibacter suaedae sp. nov., isolated from Suaeda aralocaspica.</title>
        <authorList>
            <person name="Ma Q."/>
        </authorList>
    </citation>
    <scope>NUCLEOTIDE SEQUENCE</scope>
    <source>
        <strain evidence="6">YZGR15</strain>
    </source>
</reference>
<evidence type="ECO:0000256" key="1">
    <source>
        <dbReference type="ARBA" id="ARBA00004196"/>
    </source>
</evidence>
<dbReference type="RefSeq" id="WP_198732190.1">
    <property type="nucleotide sequence ID" value="NZ_JAEINH010000001.1"/>
</dbReference>